<evidence type="ECO:0000256" key="4">
    <source>
        <dbReference type="ARBA" id="ARBA00022448"/>
    </source>
</evidence>
<proteinExistence type="inferred from homology"/>
<dbReference type="GO" id="GO:0009306">
    <property type="term" value="P:protein secretion"/>
    <property type="evidence" value="ECO:0007669"/>
    <property type="project" value="InterPro"/>
</dbReference>
<dbReference type="InterPro" id="IPR042094">
    <property type="entry name" value="T2SS_GspF_sf"/>
</dbReference>
<keyword evidence="6" id="KW-0997">Cell inner membrane</keyword>
<evidence type="ECO:0000313" key="15">
    <source>
        <dbReference type="Proteomes" id="UP000031552"/>
    </source>
</evidence>
<reference evidence="14" key="2">
    <citation type="submission" date="2014-09" db="EMBL/GenBank/DDBJ databases">
        <title>Criblamydia sequanensis harbors a mega-plasmid encoding arsenite resistance.</title>
        <authorList>
            <person name="Bertelli C."/>
            <person name="Goesmann A."/>
            <person name="Greub G."/>
        </authorList>
    </citation>
    <scope>NUCLEOTIDE SEQUENCE [LARGE SCALE GENOMIC DNA]</scope>
    <source>
        <strain evidence="14">CRIB-18</strain>
    </source>
</reference>
<dbReference type="PANTHER" id="PTHR30012">
    <property type="entry name" value="GENERAL SECRETION PATHWAY PROTEIN"/>
    <property type="match status" value="1"/>
</dbReference>
<evidence type="ECO:0000256" key="2">
    <source>
        <dbReference type="ARBA" id="ARBA00004429"/>
    </source>
</evidence>
<evidence type="ECO:0000256" key="10">
    <source>
        <dbReference type="ARBA" id="ARBA00030750"/>
    </source>
</evidence>
<dbReference type="PANTHER" id="PTHR30012:SF0">
    <property type="entry name" value="TYPE II SECRETION SYSTEM PROTEIN F-RELATED"/>
    <property type="match status" value="1"/>
</dbReference>
<evidence type="ECO:0000313" key="14">
    <source>
        <dbReference type="EMBL" id="CDR34535.1"/>
    </source>
</evidence>
<dbReference type="Proteomes" id="UP000031552">
    <property type="component" value="Unassembled WGS sequence"/>
</dbReference>
<dbReference type="GO" id="GO:0005886">
    <property type="term" value="C:plasma membrane"/>
    <property type="evidence" value="ECO:0007669"/>
    <property type="project" value="UniProtKB-SubCell"/>
</dbReference>
<reference evidence="14" key="1">
    <citation type="submission" date="2013-12" db="EMBL/GenBank/DDBJ databases">
        <authorList>
            <person name="Linke B."/>
        </authorList>
    </citation>
    <scope>NUCLEOTIDE SEQUENCE [LARGE SCALE GENOMIC DNA]</scope>
    <source>
        <strain evidence="14">CRIB-18</strain>
    </source>
</reference>
<dbReference type="PROSITE" id="PS00874">
    <property type="entry name" value="T2SP_F"/>
    <property type="match status" value="1"/>
</dbReference>
<dbReference type="eggNOG" id="COG1459">
    <property type="taxonomic scope" value="Bacteria"/>
</dbReference>
<evidence type="ECO:0000256" key="8">
    <source>
        <dbReference type="ARBA" id="ARBA00022989"/>
    </source>
</evidence>
<evidence type="ECO:0000256" key="11">
    <source>
        <dbReference type="RuleBase" id="RU003923"/>
    </source>
</evidence>
<evidence type="ECO:0000259" key="13">
    <source>
        <dbReference type="Pfam" id="PF00482"/>
    </source>
</evidence>
<keyword evidence="8 12" id="KW-1133">Transmembrane helix</keyword>
<dbReference type="InterPro" id="IPR003004">
    <property type="entry name" value="GspF/PilC"/>
</dbReference>
<dbReference type="InterPro" id="IPR018076">
    <property type="entry name" value="T2SS_GspF_dom"/>
</dbReference>
<evidence type="ECO:0000256" key="12">
    <source>
        <dbReference type="SAM" id="Phobius"/>
    </source>
</evidence>
<keyword evidence="7 11" id="KW-0812">Transmembrane</keyword>
<dbReference type="Gene3D" id="1.20.81.30">
    <property type="entry name" value="Type II secretion system (T2SS), domain F"/>
    <property type="match status" value="2"/>
</dbReference>
<keyword evidence="15" id="KW-1185">Reference proteome</keyword>
<evidence type="ECO:0000256" key="6">
    <source>
        <dbReference type="ARBA" id="ARBA00022519"/>
    </source>
</evidence>
<evidence type="ECO:0000256" key="1">
    <source>
        <dbReference type="ARBA" id="ARBA00002684"/>
    </source>
</evidence>
<feature type="domain" description="Type II secretion system protein GspF" evidence="13">
    <location>
        <begin position="263"/>
        <end position="385"/>
    </location>
</feature>
<dbReference type="OrthoDB" id="9805682at2"/>
<evidence type="ECO:0000256" key="7">
    <source>
        <dbReference type="ARBA" id="ARBA00022692"/>
    </source>
</evidence>
<evidence type="ECO:0000256" key="5">
    <source>
        <dbReference type="ARBA" id="ARBA00022475"/>
    </source>
</evidence>
<dbReference type="PRINTS" id="PR00812">
    <property type="entry name" value="BCTERIALGSPF"/>
</dbReference>
<dbReference type="FunFam" id="1.20.81.30:FF:000001">
    <property type="entry name" value="Type II secretion system protein F"/>
    <property type="match status" value="1"/>
</dbReference>
<organism evidence="14 15">
    <name type="scientific">Candidatus Criblamydia sequanensis CRIB-18</name>
    <dbReference type="NCBI Taxonomy" id="1437425"/>
    <lineage>
        <taxon>Bacteria</taxon>
        <taxon>Pseudomonadati</taxon>
        <taxon>Chlamydiota</taxon>
        <taxon>Chlamydiia</taxon>
        <taxon>Parachlamydiales</taxon>
        <taxon>Candidatus Criblamydiaceae</taxon>
        <taxon>Candidatus Criblamydia</taxon>
    </lineage>
</organism>
<dbReference type="EMBL" id="CCEJ010000008">
    <property type="protein sequence ID" value="CDR34535.1"/>
    <property type="molecule type" value="Genomic_DNA"/>
</dbReference>
<dbReference type="STRING" id="1437425.CSEC_1724"/>
<dbReference type="RefSeq" id="WP_041018055.1">
    <property type="nucleotide sequence ID" value="NZ_CCEJ010000008.1"/>
</dbReference>
<comment type="function">
    <text evidence="1">Component of the type II secretion system inner membrane complex required for the energy-dependent secretion of extracellular factors such as proteases and toxins from the periplasm.</text>
</comment>
<comment type="similarity">
    <text evidence="3 11">Belongs to the GSP F family.</text>
</comment>
<accession>A0A090D2C4</accession>
<feature type="transmembrane region" description="Helical" evidence="12">
    <location>
        <begin position="367"/>
        <end position="387"/>
    </location>
</feature>
<feature type="domain" description="Type II secretion system protein GspF" evidence="13">
    <location>
        <begin position="62"/>
        <end position="185"/>
    </location>
</feature>
<comment type="subcellular location">
    <subcellularLocation>
        <location evidence="2">Cell inner membrane</location>
        <topology evidence="2">Multi-pass membrane protein</topology>
    </subcellularLocation>
    <subcellularLocation>
        <location evidence="11">Cell membrane</location>
        <topology evidence="11">Multi-pass membrane protein</topology>
    </subcellularLocation>
</comment>
<dbReference type="AlphaFoldDB" id="A0A090D2C4"/>
<name>A0A090D2C4_9BACT</name>
<dbReference type="Pfam" id="PF00482">
    <property type="entry name" value="T2SSF"/>
    <property type="match status" value="2"/>
</dbReference>
<keyword evidence="9 12" id="KW-0472">Membrane</keyword>
<evidence type="ECO:0000256" key="9">
    <source>
        <dbReference type="ARBA" id="ARBA00023136"/>
    </source>
</evidence>
<evidence type="ECO:0000256" key="3">
    <source>
        <dbReference type="ARBA" id="ARBA00005745"/>
    </source>
</evidence>
<keyword evidence="4 11" id="KW-0813">Transport</keyword>
<comment type="caution">
    <text evidence="14">The sequence shown here is derived from an EMBL/GenBank/DDBJ whole genome shotgun (WGS) entry which is preliminary data.</text>
</comment>
<keyword evidence="5" id="KW-1003">Cell membrane</keyword>
<feature type="transmembrane region" description="Helical" evidence="12">
    <location>
        <begin position="213"/>
        <end position="229"/>
    </location>
</feature>
<gene>
    <name evidence="14" type="primary">gspF</name>
    <name evidence="14" type="ORF">CSEC_1724</name>
</gene>
<protein>
    <recommendedName>
        <fullName evidence="10">General secretion pathway protein F</fullName>
    </recommendedName>
</protein>
<feature type="transmembrane region" description="Helical" evidence="12">
    <location>
        <begin position="161"/>
        <end position="184"/>
    </location>
</feature>
<sequence>MPLYSYQYISPQGKKQHASLEAQDEKSARDLLRSQGILIVKIEKKEGLSRRQNLKESDLLTFSLQLAQLVEAKVPLYDSLTTIESQYRGERCHRILLSLCEALKSGSSLSEAMSQFPKSFDSLYVSLIKSGEQSGSIDAVLRRITQFLKRRSKLKRQLSTAMIYPAILGGFACLILIMLLTFVIPSIEAIFEGRQLNQFTEFVLKASHFLQDYWWLLFPSLAGIGFFTFKQLQTPKGKEWKDRLILKLPLLRTLAIKSAYARFSETMATLLMGGVPMIEALRLSEKVMNNSILEAEIKLSGEGIIMGSYLSREFSKSQFVPPLVPKMLAVGEETGSIGPIFVKIAEMYEDDVEKTIDKLMALMQPGILIIMGGIIGAIIMAILLPLMDMTSFTM</sequence>
<dbReference type="InterPro" id="IPR001992">
    <property type="entry name" value="T2SS_GspF/T4SS_PilC_CS"/>
</dbReference>